<dbReference type="GO" id="GO:0000978">
    <property type="term" value="F:RNA polymerase II cis-regulatory region sequence-specific DNA binding"/>
    <property type="evidence" value="ECO:0000318"/>
    <property type="project" value="GO_Central"/>
</dbReference>
<dbReference type="InterPro" id="IPR013087">
    <property type="entry name" value="Znf_C2H2_type"/>
</dbReference>
<comment type="subcellular location">
    <subcellularLocation>
        <location evidence="2">Nucleus</location>
    </subcellularLocation>
</comment>
<sequence>MSNIIQLLTGEKWDYLKGNKDHNREGMKQQLRSVDDFYEDNSTMKSNLGTTCSSNEPSKTETEMSADGNLTNPAEQPPPTNEIKEEAASCEGNSQSDCRIKPLTEQIKGTDKPTPIMEYSLDNSLAANYISDDIKEEAASCEEGNQSDCSINPLTEQIQGTDTPTPVRGCSLNTFSESKSSDNDTNINESTYTSCQRNPALTVIYYCTECHKGFNRKSTLVRHQKIHTREKPFACSEYGECPSHLNGENLYICSECGKCFSNLSHLNIHQKHHTGENPYYCAECGKYFRDRSNLIAHQRTHTGEKPFACSDCGKRFTVCSNLYVHQRIHTGEKPYCCSECGKCFTRQSNLILHQRIHTGEKPFNCSQCGKCFARRSVLNVHLRVHQ</sequence>
<keyword evidence="8" id="KW-0805">Transcription regulation</keyword>
<dbReference type="FunFam" id="3.30.160.60:FF:002005">
    <property type="entry name" value="Zinc finger protein 200"/>
    <property type="match status" value="1"/>
</dbReference>
<comment type="function">
    <text evidence="1">May be involved in transcriptional regulation.</text>
</comment>
<keyword evidence="6 12" id="KW-0863">Zinc-finger</keyword>
<protein>
    <submittedName>
        <fullName evidence="16">Oocyte zinc finger protein XlCOF7.1-like</fullName>
    </submittedName>
</protein>
<dbReference type="GO" id="GO:0001228">
    <property type="term" value="F:DNA-binding transcription activator activity, RNA polymerase II-specific"/>
    <property type="evidence" value="ECO:0000318"/>
    <property type="project" value="GO_Central"/>
</dbReference>
<keyword evidence="9" id="KW-0238">DNA-binding</keyword>
<feature type="compositionally biased region" description="Polar residues" evidence="13">
    <location>
        <begin position="40"/>
        <end position="57"/>
    </location>
</feature>
<evidence type="ECO:0000256" key="7">
    <source>
        <dbReference type="ARBA" id="ARBA00022833"/>
    </source>
</evidence>
<dbReference type="RefSeq" id="XP_018095574.1">
    <property type="nucleotide sequence ID" value="XM_018240085.2"/>
</dbReference>
<dbReference type="Proteomes" id="UP000186698">
    <property type="component" value="Chromosome 9_10L"/>
</dbReference>
<evidence type="ECO:0000256" key="2">
    <source>
        <dbReference type="ARBA" id="ARBA00004123"/>
    </source>
</evidence>
<dbReference type="KEGG" id="xla:108703776"/>
<dbReference type="GO" id="GO:0008270">
    <property type="term" value="F:zinc ion binding"/>
    <property type="evidence" value="ECO:0007669"/>
    <property type="project" value="UniProtKB-KW"/>
</dbReference>
<gene>
    <name evidence="16" type="primary">LOC108703776</name>
</gene>
<dbReference type="PROSITE" id="PS50157">
    <property type="entry name" value="ZINC_FINGER_C2H2_2"/>
    <property type="match status" value="6"/>
</dbReference>
<keyword evidence="11" id="KW-0539">Nucleus</keyword>
<dbReference type="GeneID" id="108703776"/>
<keyword evidence="5" id="KW-0677">Repeat</keyword>
<evidence type="ECO:0000313" key="15">
    <source>
        <dbReference type="Proteomes" id="UP000186698"/>
    </source>
</evidence>
<evidence type="ECO:0000256" key="6">
    <source>
        <dbReference type="ARBA" id="ARBA00022771"/>
    </source>
</evidence>
<evidence type="ECO:0000256" key="3">
    <source>
        <dbReference type="ARBA" id="ARBA00006991"/>
    </source>
</evidence>
<accession>A0A8J0U3Z8</accession>
<reference evidence="16" key="1">
    <citation type="submission" date="2025-08" db="UniProtKB">
        <authorList>
            <consortium name="RefSeq"/>
        </authorList>
    </citation>
    <scope>IDENTIFICATION</scope>
    <source>
        <strain evidence="16">J_2021</strain>
        <tissue evidence="16">Erythrocytes</tissue>
    </source>
</reference>
<evidence type="ECO:0000256" key="11">
    <source>
        <dbReference type="ARBA" id="ARBA00023242"/>
    </source>
</evidence>
<dbReference type="OrthoDB" id="654211at2759"/>
<evidence type="ECO:0000256" key="10">
    <source>
        <dbReference type="ARBA" id="ARBA00023163"/>
    </source>
</evidence>
<keyword evidence="15" id="KW-1185">Reference proteome</keyword>
<feature type="domain" description="C2H2-type" evidence="14">
    <location>
        <begin position="363"/>
        <end position="386"/>
    </location>
</feature>
<dbReference type="Pfam" id="PF00096">
    <property type="entry name" value="zf-C2H2"/>
    <property type="match status" value="6"/>
</dbReference>
<proteinExistence type="inferred from homology"/>
<dbReference type="PANTHER" id="PTHR19818">
    <property type="entry name" value="ZINC FINGER PROTEIN ZIC AND GLI"/>
    <property type="match status" value="1"/>
</dbReference>
<dbReference type="SMART" id="SM00355">
    <property type="entry name" value="ZnF_C2H2"/>
    <property type="match status" value="6"/>
</dbReference>
<evidence type="ECO:0000256" key="9">
    <source>
        <dbReference type="ARBA" id="ARBA00023125"/>
    </source>
</evidence>
<evidence type="ECO:0000256" key="1">
    <source>
        <dbReference type="ARBA" id="ARBA00003767"/>
    </source>
</evidence>
<dbReference type="GO" id="GO:0005634">
    <property type="term" value="C:nucleus"/>
    <property type="evidence" value="ECO:0000318"/>
    <property type="project" value="GO_Central"/>
</dbReference>
<dbReference type="Gene3D" id="3.30.160.60">
    <property type="entry name" value="Classic Zinc Finger"/>
    <property type="match status" value="6"/>
</dbReference>
<evidence type="ECO:0000256" key="4">
    <source>
        <dbReference type="ARBA" id="ARBA00022723"/>
    </source>
</evidence>
<keyword evidence="4" id="KW-0479">Metal-binding</keyword>
<dbReference type="FunFam" id="3.30.160.60:FF:000358">
    <property type="entry name" value="zinc finger protein 24"/>
    <property type="match status" value="1"/>
</dbReference>
<dbReference type="AlphaFoldDB" id="A0A8J0U3Z8"/>
<evidence type="ECO:0000256" key="5">
    <source>
        <dbReference type="ARBA" id="ARBA00022737"/>
    </source>
</evidence>
<dbReference type="FunFam" id="3.30.160.60:FF:000188">
    <property type="entry name" value="Zinc finger protein 787"/>
    <property type="match status" value="1"/>
</dbReference>
<feature type="region of interest" description="Disordered" evidence="13">
    <location>
        <begin position="40"/>
        <end position="81"/>
    </location>
</feature>
<evidence type="ECO:0000313" key="16">
    <source>
        <dbReference type="RefSeq" id="XP_018095574.1"/>
    </source>
</evidence>
<feature type="domain" description="C2H2-type" evidence="14">
    <location>
        <begin position="335"/>
        <end position="362"/>
    </location>
</feature>
<evidence type="ECO:0000256" key="8">
    <source>
        <dbReference type="ARBA" id="ARBA00023015"/>
    </source>
</evidence>
<dbReference type="GO" id="GO:0006357">
    <property type="term" value="P:regulation of transcription by RNA polymerase II"/>
    <property type="evidence" value="ECO:0000318"/>
    <property type="project" value="GO_Central"/>
</dbReference>
<keyword evidence="10" id="KW-0804">Transcription</keyword>
<dbReference type="PANTHER" id="PTHR19818:SF158">
    <property type="entry name" value="C2H2-TYPE DOMAIN-CONTAINING PROTEIN-RELATED"/>
    <property type="match status" value="1"/>
</dbReference>
<dbReference type="InterPro" id="IPR050329">
    <property type="entry name" value="GLI_C2H2-zinc-finger"/>
</dbReference>
<dbReference type="SUPFAM" id="SSF57667">
    <property type="entry name" value="beta-beta-alpha zinc fingers"/>
    <property type="match status" value="4"/>
</dbReference>
<comment type="similarity">
    <text evidence="3">Belongs to the krueppel C2H2-type zinc-finger protein family.</text>
</comment>
<evidence type="ECO:0000256" key="12">
    <source>
        <dbReference type="PROSITE-ProRule" id="PRU00042"/>
    </source>
</evidence>
<name>A0A8J0U3Z8_XENLA</name>
<dbReference type="FunFam" id="3.30.160.60:FF:000812">
    <property type="entry name" value="zinc finger protein 23 isoform X2"/>
    <property type="match status" value="1"/>
</dbReference>
<evidence type="ECO:0000259" key="14">
    <source>
        <dbReference type="PROSITE" id="PS50157"/>
    </source>
</evidence>
<dbReference type="FunFam" id="3.30.160.60:FF:000478">
    <property type="entry name" value="Zinc finger protein 133"/>
    <property type="match status" value="2"/>
</dbReference>
<feature type="domain" description="C2H2-type" evidence="14">
    <location>
        <begin position="251"/>
        <end position="278"/>
    </location>
</feature>
<feature type="domain" description="C2H2-type" evidence="14">
    <location>
        <begin position="279"/>
        <end position="306"/>
    </location>
</feature>
<organism evidence="15 16">
    <name type="scientific">Xenopus laevis</name>
    <name type="common">African clawed frog</name>
    <dbReference type="NCBI Taxonomy" id="8355"/>
    <lineage>
        <taxon>Eukaryota</taxon>
        <taxon>Metazoa</taxon>
        <taxon>Chordata</taxon>
        <taxon>Craniata</taxon>
        <taxon>Vertebrata</taxon>
        <taxon>Euteleostomi</taxon>
        <taxon>Amphibia</taxon>
        <taxon>Batrachia</taxon>
        <taxon>Anura</taxon>
        <taxon>Pipoidea</taxon>
        <taxon>Pipidae</taxon>
        <taxon>Xenopodinae</taxon>
        <taxon>Xenopus</taxon>
        <taxon>Xenopus</taxon>
    </lineage>
</organism>
<feature type="domain" description="C2H2-type" evidence="14">
    <location>
        <begin position="307"/>
        <end position="334"/>
    </location>
</feature>
<feature type="domain" description="C2H2-type" evidence="14">
    <location>
        <begin position="205"/>
        <end position="232"/>
    </location>
</feature>
<dbReference type="PROSITE" id="PS00028">
    <property type="entry name" value="ZINC_FINGER_C2H2_1"/>
    <property type="match status" value="6"/>
</dbReference>
<dbReference type="InterPro" id="IPR036236">
    <property type="entry name" value="Znf_C2H2_sf"/>
</dbReference>
<keyword evidence="7" id="KW-0862">Zinc</keyword>
<evidence type="ECO:0000256" key="13">
    <source>
        <dbReference type="SAM" id="MobiDB-lite"/>
    </source>
</evidence>